<proteinExistence type="predicted"/>
<evidence type="ECO:0000313" key="3">
    <source>
        <dbReference type="EMBL" id="SNQ47467.1"/>
    </source>
</evidence>
<keyword evidence="4" id="KW-1185">Reference proteome</keyword>
<feature type="repeat" description="WD" evidence="1">
    <location>
        <begin position="1001"/>
        <end position="1029"/>
    </location>
</feature>
<feature type="region of interest" description="Disordered" evidence="2">
    <location>
        <begin position="1"/>
        <end position="20"/>
    </location>
</feature>
<accession>A0A2I2KP65</accession>
<feature type="region of interest" description="Disordered" evidence="2">
    <location>
        <begin position="74"/>
        <end position="99"/>
    </location>
</feature>
<dbReference type="SMART" id="SM00320">
    <property type="entry name" value="WD40"/>
    <property type="match status" value="11"/>
</dbReference>
<dbReference type="InterPro" id="IPR001680">
    <property type="entry name" value="WD40_rpt"/>
</dbReference>
<dbReference type="OrthoDB" id="134501at2"/>
<organism evidence="3 4">
    <name type="scientific">Frankia canadensis</name>
    <dbReference type="NCBI Taxonomy" id="1836972"/>
    <lineage>
        <taxon>Bacteria</taxon>
        <taxon>Bacillati</taxon>
        <taxon>Actinomycetota</taxon>
        <taxon>Actinomycetes</taxon>
        <taxon>Frankiales</taxon>
        <taxon>Frankiaceae</taxon>
        <taxon>Frankia</taxon>
    </lineage>
</organism>
<name>A0A2I2KP65_9ACTN</name>
<feature type="region of interest" description="Disordered" evidence="2">
    <location>
        <begin position="883"/>
        <end position="903"/>
    </location>
</feature>
<dbReference type="SUPFAM" id="SSF50978">
    <property type="entry name" value="WD40 repeat-like"/>
    <property type="match status" value="2"/>
</dbReference>
<sequence length="1145" mass="120070">MTPPLPTEPDGADFSVVQRRAARDAAQRRERYHHLTTSLDEWAALAAAARVNDDARDRLDRLLDPGSPLHAALAEAHRPWRGGEDRGVARDPLEDERDDDSVDLAAASAILSVIRTLCGTGTRAQLRDAAEHWTRACLPSIGGPGHPSAARTTAVAMIDGVPGLPHRGLLTLLAWRLAGTEPRVTRMIRLPVLFDRTTTGARAFLCLRVLDAGPAGFHPDPVMAFLAADAPFADALRRAWRGSPLAGTGSCVTWAVLGEDGRPVNDLADGSLGGAVAVGLVELHRLRWRTSRVSPRRLDRRCALSAALDADGRELRPIAPSSLARKLRAAAEAGVSRVIVPTANADDARLAVRAPTAAGGRQIRVDAAATVAEAVRRTRITVNPAFAWPVAVVVILATAAGTLTGVLSSSEQAAHRRTVDAQRQATVRTLQEQAAGLAGHDPTTALRLGVAAARLDHGSPPSLAALRELLDATPTRRATVGHPSAVNRVAADPSRRLLLTGSGTSVHVWDTASSRPRQVGELPSHTSVNTFALGAGARLAANLDGHVWLWDLRDPSRPQRHTVLGGPATDLRFNADGGRLATVSNGGAAALWDTHDLDHPRRLLSLPAAVTSASVDKAVIGLDGDATTLALVSGGALRAWDITDPAHPRIIGVLPQPADQKAVTLALDPHAALLAVGYDDTTIRLWDLRLPTLTSPAATLPPSSAGVSDLAWSPDGAMLAVSRKPTGTGAAAKAATVVWDLRDPVRPRQAMTLPAQAAAVRLAFPDSGLLVVCDDEGTATEWRLPGRRRWSALRAARLSGDLTRVGVTADGSLAAVADPVDTVTLWDVTNPSNPRRRTAVHRGSNPDRGGYVQSVAFNPAGTVLAIGDASGFRLWDVRHPDSPVPLPGPANGTPGGSGSPEVSGRTEAAVLAFSPDGTVLVSGTQGVMRTWSLTGNTQPKLSGVLGGSNTVGLSDVTFGPDGSLMATVADQGTVVWDARNPARPVFRARMSTPGAQLARISPAGQVLATAGSNGTVTLWSVDDPTRPMSLFSFSAAVANLSSLTFTVGGSVLVVGGRDGSIDVWDVRRAARPRRLNAPMAVERGRAVTTLVTSDVGGGTLWNLADLASEVGNELVEACARAGRGLRESEWHDYLPDLPYQKTCTH</sequence>
<dbReference type="PROSITE" id="PS50082">
    <property type="entry name" value="WD_REPEATS_2"/>
    <property type="match status" value="3"/>
</dbReference>
<feature type="repeat" description="WD" evidence="1">
    <location>
        <begin position="664"/>
        <end position="689"/>
    </location>
</feature>
<gene>
    <name evidence="3" type="ORF">FRACA_190046</name>
</gene>
<dbReference type="Gene3D" id="2.130.10.10">
    <property type="entry name" value="YVTN repeat-like/Quinoprotein amine dehydrogenase"/>
    <property type="match status" value="4"/>
</dbReference>
<dbReference type="InterPro" id="IPR015943">
    <property type="entry name" value="WD40/YVTN_repeat-like_dom_sf"/>
</dbReference>
<reference evidence="3 4" key="1">
    <citation type="submission" date="2017-06" db="EMBL/GenBank/DDBJ databases">
        <authorList>
            <person name="Kim H.J."/>
            <person name="Triplett B.A."/>
        </authorList>
    </citation>
    <scope>NUCLEOTIDE SEQUENCE [LARGE SCALE GENOMIC DNA]</scope>
    <source>
        <strain evidence="3">FRACA_ARgP5</strain>
    </source>
</reference>
<dbReference type="AlphaFoldDB" id="A0A2I2KP65"/>
<protein>
    <submittedName>
        <fullName evidence="3">Uncharacterized protein</fullName>
    </submittedName>
</protein>
<dbReference type="PANTHER" id="PTHR19879">
    <property type="entry name" value="TRANSCRIPTION INITIATION FACTOR TFIID"/>
    <property type="match status" value="1"/>
</dbReference>
<dbReference type="InterPro" id="IPR014721">
    <property type="entry name" value="Ribsml_uS5_D2-typ_fold_subgr"/>
</dbReference>
<evidence type="ECO:0000256" key="2">
    <source>
        <dbReference type="SAM" id="MobiDB-lite"/>
    </source>
</evidence>
<dbReference type="EMBL" id="FZMO01000101">
    <property type="protein sequence ID" value="SNQ47467.1"/>
    <property type="molecule type" value="Genomic_DNA"/>
</dbReference>
<keyword evidence="1" id="KW-0853">WD repeat</keyword>
<dbReference type="Gene3D" id="3.30.230.10">
    <property type="match status" value="1"/>
</dbReference>
<feature type="compositionally biased region" description="Basic and acidic residues" evidence="2">
    <location>
        <begin position="75"/>
        <end position="92"/>
    </location>
</feature>
<dbReference type="InterPro" id="IPR036322">
    <property type="entry name" value="WD40_repeat_dom_sf"/>
</dbReference>
<dbReference type="Pfam" id="PF00400">
    <property type="entry name" value="WD40"/>
    <property type="match status" value="4"/>
</dbReference>
<dbReference type="Proteomes" id="UP000234331">
    <property type="component" value="Unassembled WGS sequence"/>
</dbReference>
<feature type="repeat" description="WD" evidence="1">
    <location>
        <begin position="1033"/>
        <end position="1074"/>
    </location>
</feature>
<dbReference type="PROSITE" id="PS50294">
    <property type="entry name" value="WD_REPEATS_REGION"/>
    <property type="match status" value="1"/>
</dbReference>
<dbReference type="PANTHER" id="PTHR19879:SF9">
    <property type="entry name" value="TRANSCRIPTION INITIATION FACTOR TFIID SUBUNIT 5"/>
    <property type="match status" value="1"/>
</dbReference>
<evidence type="ECO:0000313" key="4">
    <source>
        <dbReference type="Proteomes" id="UP000234331"/>
    </source>
</evidence>
<evidence type="ECO:0000256" key="1">
    <source>
        <dbReference type="PROSITE-ProRule" id="PRU00221"/>
    </source>
</evidence>
<dbReference type="RefSeq" id="WP_101831313.1">
    <property type="nucleotide sequence ID" value="NZ_FZMO01000101.1"/>
</dbReference>